<dbReference type="InterPro" id="IPR001965">
    <property type="entry name" value="Znf_PHD"/>
</dbReference>
<dbReference type="InterPro" id="IPR041469">
    <property type="entry name" value="Subtilisin-like_FN3"/>
</dbReference>
<dbReference type="InterPro" id="IPR010259">
    <property type="entry name" value="S8pro/Inhibitor_I9"/>
</dbReference>
<dbReference type="PROSITE" id="PS51892">
    <property type="entry name" value="SUBTILASE"/>
    <property type="match status" value="1"/>
</dbReference>
<evidence type="ECO:0000256" key="11">
    <source>
        <dbReference type="ARBA" id="ARBA00023015"/>
    </source>
</evidence>
<feature type="domain" description="PHD-type" evidence="23">
    <location>
        <begin position="146"/>
        <end position="197"/>
    </location>
</feature>
<evidence type="ECO:0000256" key="16">
    <source>
        <dbReference type="ARBA" id="ARBA00060739"/>
    </source>
</evidence>
<dbReference type="InterPro" id="IPR034197">
    <property type="entry name" value="Peptidases_S8_3"/>
</dbReference>
<dbReference type="InterPro" id="IPR023827">
    <property type="entry name" value="Peptidase_S8_Asp-AS"/>
</dbReference>
<evidence type="ECO:0000256" key="10">
    <source>
        <dbReference type="ARBA" id="ARBA00022833"/>
    </source>
</evidence>
<keyword evidence="14" id="KW-0325">Glycoprotein</keyword>
<dbReference type="InterPro" id="IPR019787">
    <property type="entry name" value="Znf_PHD-finger"/>
</dbReference>
<dbReference type="GO" id="GO:0003682">
    <property type="term" value="F:chromatin binding"/>
    <property type="evidence" value="ECO:0007669"/>
    <property type="project" value="InterPro"/>
</dbReference>
<evidence type="ECO:0000259" key="23">
    <source>
        <dbReference type="PROSITE" id="PS50016"/>
    </source>
</evidence>
<dbReference type="Pfam" id="PF05922">
    <property type="entry name" value="Inhibitor_I9"/>
    <property type="match status" value="1"/>
</dbReference>
<feature type="active site" description="Charge relay system" evidence="17 19">
    <location>
        <position position="585"/>
    </location>
</feature>
<comment type="similarity">
    <text evidence="16">Belongs to the SHL1/EBS protein family.</text>
</comment>
<dbReference type="SUPFAM" id="SSF52743">
    <property type="entry name" value="Subtilisin-like"/>
    <property type="match status" value="1"/>
</dbReference>
<evidence type="ECO:0000256" key="19">
    <source>
        <dbReference type="PROSITE-ProRule" id="PRU01240"/>
    </source>
</evidence>
<comment type="similarity">
    <text evidence="3 19 20">Belongs to the peptidase S8 family.</text>
</comment>
<keyword evidence="6" id="KW-0732">Signal</keyword>
<feature type="region of interest" description="Disordered" evidence="21">
    <location>
        <begin position="1"/>
        <end position="21"/>
    </location>
</feature>
<comment type="subcellular location">
    <subcellularLocation>
        <location evidence="1">Nucleus</location>
    </subcellularLocation>
    <subcellularLocation>
        <location evidence="2">Secreted</location>
    </subcellularLocation>
</comment>
<evidence type="ECO:0000256" key="13">
    <source>
        <dbReference type="ARBA" id="ARBA00023163"/>
    </source>
</evidence>
<evidence type="ECO:0000256" key="12">
    <source>
        <dbReference type="ARBA" id="ARBA00023089"/>
    </source>
</evidence>
<feature type="active site" description="Charge relay system" evidence="17 19">
    <location>
        <position position="507"/>
    </location>
</feature>
<evidence type="ECO:0000256" key="7">
    <source>
        <dbReference type="ARBA" id="ARBA00022771"/>
    </source>
</evidence>
<dbReference type="Gene3D" id="3.30.70.80">
    <property type="entry name" value="Peptidase S8 propeptide/proteinase inhibitor I9"/>
    <property type="match status" value="1"/>
</dbReference>
<dbReference type="PANTHER" id="PTHR10795">
    <property type="entry name" value="PROPROTEIN CONVERTASE SUBTILISIN/KEXIN"/>
    <property type="match status" value="1"/>
</dbReference>
<dbReference type="CDD" id="cd04852">
    <property type="entry name" value="Peptidases_S8_3"/>
    <property type="match status" value="1"/>
</dbReference>
<dbReference type="InterPro" id="IPR043151">
    <property type="entry name" value="BAH_sf"/>
</dbReference>
<feature type="compositionally biased region" description="Low complexity" evidence="21">
    <location>
        <begin position="1"/>
        <end position="10"/>
    </location>
</feature>
<dbReference type="Pfam" id="PF00082">
    <property type="entry name" value="Peptidase_S8"/>
    <property type="match status" value="1"/>
</dbReference>
<evidence type="ECO:0000256" key="1">
    <source>
        <dbReference type="ARBA" id="ARBA00004123"/>
    </source>
</evidence>
<dbReference type="Pfam" id="PF17766">
    <property type="entry name" value="fn3_6"/>
    <property type="match status" value="1"/>
</dbReference>
<dbReference type="EMBL" id="MTKT01001158">
    <property type="protein sequence ID" value="OWM85579.1"/>
    <property type="molecule type" value="Genomic_DNA"/>
</dbReference>
<dbReference type="Proteomes" id="UP000197138">
    <property type="component" value="Unassembled WGS sequence"/>
</dbReference>
<dbReference type="InterPro" id="IPR023828">
    <property type="entry name" value="Peptidase_S8_Ser-AS"/>
</dbReference>
<dbReference type="PROSITE" id="PS00137">
    <property type="entry name" value="SUBTILASE_HIS"/>
    <property type="match status" value="1"/>
</dbReference>
<keyword evidence="22" id="KW-0812">Transmembrane</keyword>
<evidence type="ECO:0000256" key="20">
    <source>
        <dbReference type="RuleBase" id="RU003355"/>
    </source>
</evidence>
<proteinExistence type="inferred from homology"/>
<dbReference type="GO" id="GO:0005576">
    <property type="term" value="C:extracellular region"/>
    <property type="evidence" value="ECO:0007669"/>
    <property type="project" value="UniProtKB-SubCell"/>
</dbReference>
<evidence type="ECO:0000259" key="24">
    <source>
        <dbReference type="PROSITE" id="PS51038"/>
    </source>
</evidence>
<evidence type="ECO:0000256" key="22">
    <source>
        <dbReference type="SAM" id="Phobius"/>
    </source>
</evidence>
<dbReference type="GO" id="GO:0008270">
    <property type="term" value="F:zinc ion binding"/>
    <property type="evidence" value="ECO:0007669"/>
    <property type="project" value="UniProtKB-KW"/>
</dbReference>
<dbReference type="Pfam" id="PF01426">
    <property type="entry name" value="BAH"/>
    <property type="match status" value="1"/>
</dbReference>
<keyword evidence="15" id="KW-0539">Nucleus</keyword>
<dbReference type="GO" id="GO:0000976">
    <property type="term" value="F:transcription cis-regulatory region binding"/>
    <property type="evidence" value="ECO:0007669"/>
    <property type="project" value="UniProtKB-ARBA"/>
</dbReference>
<keyword evidence="9 19" id="KW-0720">Serine protease</keyword>
<dbReference type="PROSITE" id="PS00136">
    <property type="entry name" value="SUBTILASE_ASP"/>
    <property type="match status" value="1"/>
</dbReference>
<keyword evidence="8 19" id="KW-0378">Hydrolase</keyword>
<keyword evidence="7 18" id="KW-0863">Zinc-finger</keyword>
<dbReference type="PROSITE" id="PS00138">
    <property type="entry name" value="SUBTILASE_SER"/>
    <property type="match status" value="1"/>
</dbReference>
<keyword evidence="13" id="KW-0804">Transcription</keyword>
<dbReference type="GO" id="GO:0004252">
    <property type="term" value="F:serine-type endopeptidase activity"/>
    <property type="evidence" value="ECO:0007669"/>
    <property type="project" value="UniProtKB-UniRule"/>
</dbReference>
<dbReference type="GO" id="GO:0045814">
    <property type="term" value="P:negative regulation of gene expression, epigenetic"/>
    <property type="evidence" value="ECO:0007669"/>
    <property type="project" value="UniProtKB-ARBA"/>
</dbReference>
<dbReference type="InterPro" id="IPR045051">
    <property type="entry name" value="SBT"/>
</dbReference>
<dbReference type="Gene3D" id="3.40.50.200">
    <property type="entry name" value="Peptidase S8/S53 domain"/>
    <property type="match status" value="2"/>
</dbReference>
<dbReference type="Pfam" id="PF00628">
    <property type="entry name" value="PHD"/>
    <property type="match status" value="1"/>
</dbReference>
<feature type="domain" description="BAH" evidence="24">
    <location>
        <begin position="29"/>
        <end position="144"/>
    </location>
</feature>
<dbReference type="InterPro" id="IPR022398">
    <property type="entry name" value="Peptidase_S8_His-AS"/>
</dbReference>
<accession>A0A218XLM9</accession>
<dbReference type="PRINTS" id="PR00723">
    <property type="entry name" value="SUBTILISIN"/>
</dbReference>
<dbReference type="FunFam" id="3.30.40.10:FF:000561">
    <property type="entry name" value="Bromo-adjacent homology (BAH) domain-containing protein"/>
    <property type="match status" value="1"/>
</dbReference>
<evidence type="ECO:0000256" key="18">
    <source>
        <dbReference type="PROSITE-ProRule" id="PRU00146"/>
    </source>
</evidence>
<evidence type="ECO:0000256" key="9">
    <source>
        <dbReference type="ARBA" id="ARBA00022825"/>
    </source>
</evidence>
<dbReference type="GO" id="GO:0006508">
    <property type="term" value="P:proteolysis"/>
    <property type="evidence" value="ECO:0007669"/>
    <property type="project" value="UniProtKB-KW"/>
</dbReference>
<dbReference type="AlphaFoldDB" id="A0A218XLM9"/>
<keyword evidence="5" id="KW-0479">Metal-binding</keyword>
<evidence type="ECO:0000256" key="3">
    <source>
        <dbReference type="ARBA" id="ARBA00011073"/>
    </source>
</evidence>
<keyword evidence="22" id="KW-0472">Membrane</keyword>
<keyword evidence="11" id="KW-0805">Transcription regulation</keyword>
<dbReference type="GO" id="GO:0140002">
    <property type="term" value="F:histone H3K4me3 reader activity"/>
    <property type="evidence" value="ECO:0007669"/>
    <property type="project" value="UniProtKB-ARBA"/>
</dbReference>
<evidence type="ECO:0000256" key="14">
    <source>
        <dbReference type="ARBA" id="ARBA00023180"/>
    </source>
</evidence>
<keyword evidence="4 19" id="KW-0645">Protease</keyword>
<dbReference type="InterPro" id="IPR019786">
    <property type="entry name" value="Zinc_finger_PHD-type_CS"/>
</dbReference>
<organism evidence="25 26">
    <name type="scientific">Punica granatum</name>
    <name type="common">Pomegranate</name>
    <dbReference type="NCBI Taxonomy" id="22663"/>
    <lineage>
        <taxon>Eukaryota</taxon>
        <taxon>Viridiplantae</taxon>
        <taxon>Streptophyta</taxon>
        <taxon>Embryophyta</taxon>
        <taxon>Tracheophyta</taxon>
        <taxon>Spermatophyta</taxon>
        <taxon>Magnoliopsida</taxon>
        <taxon>eudicotyledons</taxon>
        <taxon>Gunneridae</taxon>
        <taxon>Pentapetalae</taxon>
        <taxon>rosids</taxon>
        <taxon>malvids</taxon>
        <taxon>Myrtales</taxon>
        <taxon>Lythraceae</taxon>
        <taxon>Punica</taxon>
    </lineage>
</organism>
<evidence type="ECO:0000313" key="26">
    <source>
        <dbReference type="Proteomes" id="UP000197138"/>
    </source>
</evidence>
<evidence type="ECO:0000256" key="5">
    <source>
        <dbReference type="ARBA" id="ARBA00022723"/>
    </source>
</evidence>
<feature type="transmembrane region" description="Helical" evidence="22">
    <location>
        <begin position="343"/>
        <end position="362"/>
    </location>
</feature>
<reference evidence="26" key="1">
    <citation type="journal article" date="2017" name="Plant J.">
        <title>The pomegranate (Punica granatum L.) genome and the genomics of punicalagin biosynthesis.</title>
        <authorList>
            <person name="Qin G."/>
            <person name="Xu C."/>
            <person name="Ming R."/>
            <person name="Tang H."/>
            <person name="Guyot R."/>
            <person name="Kramer E.M."/>
            <person name="Hu Y."/>
            <person name="Yi X."/>
            <person name="Qi Y."/>
            <person name="Xu X."/>
            <person name="Gao Z."/>
            <person name="Pan H."/>
            <person name="Jian J."/>
            <person name="Tian Y."/>
            <person name="Yue Z."/>
            <person name="Xu Y."/>
        </authorList>
    </citation>
    <scope>NUCLEOTIDE SEQUENCE [LARGE SCALE GENOMIC DNA]</scope>
    <source>
        <strain evidence="26">cv. Dabenzi</strain>
    </source>
</reference>
<dbReference type="InterPro" id="IPR013083">
    <property type="entry name" value="Znf_RING/FYVE/PHD"/>
</dbReference>
<dbReference type="SUPFAM" id="SSF57903">
    <property type="entry name" value="FYVE/PHD zinc finger"/>
    <property type="match status" value="1"/>
</dbReference>
<evidence type="ECO:0000256" key="4">
    <source>
        <dbReference type="ARBA" id="ARBA00022670"/>
    </source>
</evidence>
<evidence type="ECO:0000256" key="17">
    <source>
        <dbReference type="PIRSR" id="PIRSR615500-1"/>
    </source>
</evidence>
<dbReference type="PROSITE" id="PS50016">
    <property type="entry name" value="ZF_PHD_2"/>
    <property type="match status" value="1"/>
</dbReference>
<gene>
    <name evidence="25" type="ORF">CDL15_Pgr029002</name>
</gene>
<dbReference type="InterPro" id="IPR037045">
    <property type="entry name" value="S8pro/Inhibitor_I9_sf"/>
</dbReference>
<sequence>MAKTRPGLMPKPKPGKKDLDSYTIRGTNKVVRAGDCVLMRPSDTGKPPYVARVEKIESDSRNNVKVRVRWYYRPEESIGGRRQFHGAKELFLSDHYDIQSAHTIEGKCIVHSFKNYTKLENVGAEDYYCRFEYKAATGAFTPDRVAVYCKCEMPYNPDDLMVQCEGCKDWYHPACVGMTIEEAKRLDHFVCAECSDDDAKRAENGFTASPAADMKVIIIGGIEAQEEIKASISSPYFARKNDPLEILASRMLVCEVRCTVLVDLGLPRKGTDSLVNCAYVRVSMDSFRTQLIDRFEMAFKLRCKDENFGKKTSQREDLLGRDQDIPLLAHLVMTIMAKISQEHLAIITFLILLAISVVVASIETIEKRGIYLVLMEGEPVAFHGGSTNCRQARECLHRPQMNREMSRACAEKLVKSHDQLLQNTLRNGTYDKLYSFKHVVNGFAVHATLSEAKKLKKALGVKLMERDRGAEMMTTYTPEFLGLPEGLWKQQGGGRTAGEGIVIGFVDTGINPLHPSFSARQSNGVSCGPANASRFLGKCETGPQFPATSCNGKIASARFFSAGAQAVAPLNRSVDFLSPFDAVGHGSHVASIAAGNADVPVVVNGFLYGLSSGMAPAARIAVYKAMFPTIGTLTDVIAAIDQAIYDGVDILTLSVGPVQPPQSTLTVLGMFDIVMLFARRAGVFVVQAAGNSGPSPSSVISYSPWVVGAAASSTDRTYTGSLLLGNGTRVGGVGLSGPTLGSGLFMYRLVLAQDAVKRNGTFPRTPPYTDECQYPEAFDPLIVQGSVVICTFSSGFINQTSSVSAILSTARDLHFTGFVLVANPKYGDFIVEPIPFPVPGIMIPNVSDVKVHICIVQGTCSCEIIVWIESVKKYVSFMVPSLEKDGAFRPEFKEKNCGILLMQVILQYYQRQTSRDRAGAVTNFRARAAIGEGRAAAFTRRAPTVSRFSSRGPDFIDVYKNLIDVLKPDILAPGRQVWAAWSPMSVSEQLLRGHSFALLSGTSMATPHVAGIAALIKQSRPTWTPSMIASAMSTTAIKHDNFGNIIMSEGFDFSLTTSTPFAIGSGHINPTGAIDPGLVFYSEYEDYIGFLCSIPGIRPSVVQAATGEPCTRTLAHPSDLNLPSVTISALNKSRTVQRSIKNVGTVQETYLGSVLPPNGTTISLNPTWFTVNPGETRDFDIEVNVTRAMSTFSFGEIVWTGSLNHIVRIPLTIRTVSV</sequence>
<dbReference type="SMART" id="SM00249">
    <property type="entry name" value="PHD"/>
    <property type="match status" value="1"/>
</dbReference>
<keyword evidence="10" id="KW-0862">Zinc</keyword>
<comment type="caution">
    <text evidence="25">The sequence shown here is derived from an EMBL/GenBank/DDBJ whole genome shotgun (WGS) entry which is preliminary data.</text>
</comment>
<evidence type="ECO:0000256" key="6">
    <source>
        <dbReference type="ARBA" id="ARBA00022729"/>
    </source>
</evidence>
<dbReference type="InterPro" id="IPR015500">
    <property type="entry name" value="Peptidase_S8_subtilisin-rel"/>
</dbReference>
<dbReference type="GO" id="GO:0009908">
    <property type="term" value="P:flower development"/>
    <property type="evidence" value="ECO:0007669"/>
    <property type="project" value="UniProtKB-KW"/>
</dbReference>
<dbReference type="SMART" id="SM00439">
    <property type="entry name" value="BAH"/>
    <property type="match status" value="1"/>
</dbReference>
<dbReference type="InterPro" id="IPR011011">
    <property type="entry name" value="Znf_FYVE_PHD"/>
</dbReference>
<evidence type="ECO:0000256" key="8">
    <source>
        <dbReference type="ARBA" id="ARBA00022801"/>
    </source>
</evidence>
<dbReference type="GO" id="GO:2000028">
    <property type="term" value="P:regulation of photoperiodism, flowering"/>
    <property type="evidence" value="ECO:0007669"/>
    <property type="project" value="UniProtKB-ARBA"/>
</dbReference>
<dbReference type="Gene3D" id="3.30.40.10">
    <property type="entry name" value="Zinc/RING finger domain, C3HC4 (zinc finger)"/>
    <property type="match status" value="1"/>
</dbReference>
<dbReference type="InterPro" id="IPR001025">
    <property type="entry name" value="BAH_dom"/>
</dbReference>
<dbReference type="PROSITE" id="PS51038">
    <property type="entry name" value="BAH"/>
    <property type="match status" value="1"/>
</dbReference>
<evidence type="ECO:0000256" key="15">
    <source>
        <dbReference type="ARBA" id="ARBA00023242"/>
    </source>
</evidence>
<dbReference type="GO" id="GO:0005634">
    <property type="term" value="C:nucleus"/>
    <property type="evidence" value="ECO:0007669"/>
    <property type="project" value="UniProtKB-SubCell"/>
</dbReference>
<evidence type="ECO:0000256" key="2">
    <source>
        <dbReference type="ARBA" id="ARBA00004613"/>
    </source>
</evidence>
<evidence type="ECO:0000313" key="25">
    <source>
        <dbReference type="EMBL" id="OWM85579.1"/>
    </source>
</evidence>
<dbReference type="PROSITE" id="PS01359">
    <property type="entry name" value="ZF_PHD_1"/>
    <property type="match status" value="1"/>
</dbReference>
<feature type="active site" description="Charge relay system" evidence="17 19">
    <location>
        <position position="1003"/>
    </location>
</feature>
<dbReference type="Gene3D" id="2.30.30.490">
    <property type="match status" value="1"/>
</dbReference>
<dbReference type="FunFam" id="2.30.30.490:FF:000019">
    <property type="entry name" value="Chromatin remodeling protein EBS"/>
    <property type="match status" value="1"/>
</dbReference>
<dbReference type="InterPro" id="IPR000209">
    <property type="entry name" value="Peptidase_S8/S53_dom"/>
</dbReference>
<protein>
    <submittedName>
        <fullName evidence="25">Uncharacterized protein</fullName>
    </submittedName>
</protein>
<keyword evidence="22" id="KW-1133">Transmembrane helix</keyword>
<dbReference type="Gene3D" id="2.60.40.2310">
    <property type="match status" value="1"/>
</dbReference>
<evidence type="ECO:0000256" key="21">
    <source>
        <dbReference type="SAM" id="MobiDB-lite"/>
    </source>
</evidence>
<keyword evidence="12" id="KW-0287">Flowering</keyword>
<name>A0A218XLM9_PUNGR</name>
<dbReference type="InterPro" id="IPR036852">
    <property type="entry name" value="Peptidase_S8/S53_dom_sf"/>
</dbReference>
<dbReference type="CDD" id="cd04714">
    <property type="entry name" value="BAH_BAHCC1"/>
    <property type="match status" value="1"/>
</dbReference>